<protein>
    <submittedName>
        <fullName evidence="1">Uncharacterized protein</fullName>
    </submittedName>
</protein>
<dbReference type="EMBL" id="CP023692">
    <property type="protein sequence ID" value="QEV44185.1"/>
    <property type="molecule type" value="Genomic_DNA"/>
</dbReference>
<dbReference type="KEGG" id="svn:CP980_03065"/>
<dbReference type="Proteomes" id="UP000325563">
    <property type="component" value="Chromosome"/>
</dbReference>
<accession>A0A5J6J154</accession>
<dbReference type="RefSeq" id="WP_132753747.1">
    <property type="nucleotide sequence ID" value="NZ_BNBW01000001.1"/>
</dbReference>
<evidence type="ECO:0000313" key="1">
    <source>
        <dbReference type="EMBL" id="QEV44185.1"/>
    </source>
</evidence>
<keyword evidence="2" id="KW-1185">Reference proteome</keyword>
<reference evidence="1 2" key="1">
    <citation type="submission" date="2017-09" db="EMBL/GenBank/DDBJ databases">
        <authorList>
            <person name="Lee N."/>
            <person name="Cho B.-K."/>
        </authorList>
    </citation>
    <scope>NUCLEOTIDE SEQUENCE [LARGE SCALE GENOMIC DNA]</scope>
    <source>
        <strain evidence="1 2">ATCC 27476</strain>
    </source>
</reference>
<sequence>MADPEVELLAAALRRDSADLDLYGAVLTAKLTDALPPGAVRVTRRRSLGQRLAGRPGAVAEVGVLLGDRRFTLFTHEGRLTAEICHEVRDVVLSRRPVGLDEWLAALAQELSRAAASNARARTAVERFLT</sequence>
<evidence type="ECO:0000313" key="2">
    <source>
        <dbReference type="Proteomes" id="UP000325563"/>
    </source>
</evidence>
<proteinExistence type="predicted"/>
<dbReference type="GeneID" id="95609545"/>
<gene>
    <name evidence="1" type="ORF">CP980_03065</name>
</gene>
<dbReference type="AlphaFoldDB" id="A0A5J6J154"/>
<organism evidence="1 2">
    <name type="scientific">Streptomyces vinaceus</name>
    <dbReference type="NCBI Taxonomy" id="1960"/>
    <lineage>
        <taxon>Bacteria</taxon>
        <taxon>Bacillati</taxon>
        <taxon>Actinomycetota</taxon>
        <taxon>Actinomycetes</taxon>
        <taxon>Kitasatosporales</taxon>
        <taxon>Streptomycetaceae</taxon>
        <taxon>Streptomyces</taxon>
    </lineage>
</organism>
<name>A0A5J6J154_STRVI</name>